<keyword evidence="3 7" id="KW-0812">Transmembrane</keyword>
<evidence type="ECO:0000313" key="9">
    <source>
        <dbReference type="RefSeq" id="XP_016970409.1"/>
    </source>
</evidence>
<dbReference type="PANTHER" id="PTHR21723">
    <property type="entry name" value="RESISTANCE TO INHIBITORS OF CHOLINESTERASE PROTEIN 3 RIC3"/>
    <property type="match status" value="1"/>
</dbReference>
<protein>
    <submittedName>
        <fullName evidence="9">Uncharacterized protein LOC108038174</fullName>
    </submittedName>
</protein>
<accession>A0A6P4E201</accession>
<evidence type="ECO:0000256" key="3">
    <source>
        <dbReference type="ARBA" id="ARBA00022692"/>
    </source>
</evidence>
<comment type="subcellular location">
    <subcellularLocation>
        <location evidence="1">Endoplasmic reticulum membrane</location>
    </subcellularLocation>
</comment>
<evidence type="ECO:0000256" key="5">
    <source>
        <dbReference type="ARBA" id="ARBA00022989"/>
    </source>
</evidence>
<keyword evidence="6 7" id="KW-0472">Membrane</keyword>
<dbReference type="GO" id="GO:0005789">
    <property type="term" value="C:endoplasmic reticulum membrane"/>
    <property type="evidence" value="ECO:0007669"/>
    <property type="project" value="UniProtKB-SubCell"/>
</dbReference>
<sequence>MRPPMGAGALHQPQQRGGSSMGFLMPLYTIGIVVFFGYTLMKIMFKKQVPNDPYGPAPSNPAFRQEVFGQQNHSQVEEIGNNSKLGECQSDPDLTFRLITLVVRHTLATALTSRS</sequence>
<dbReference type="InterPro" id="IPR026160">
    <property type="entry name" value="Ric3"/>
</dbReference>
<keyword evidence="5 7" id="KW-1133">Transmembrane helix</keyword>
<dbReference type="GO" id="GO:0034394">
    <property type="term" value="P:protein localization to cell surface"/>
    <property type="evidence" value="ECO:0007669"/>
    <property type="project" value="TreeGrafter"/>
</dbReference>
<evidence type="ECO:0000256" key="6">
    <source>
        <dbReference type="ARBA" id="ARBA00023136"/>
    </source>
</evidence>
<dbReference type="PANTHER" id="PTHR21723:SF3">
    <property type="entry name" value="PROTEIN RIC-3"/>
    <property type="match status" value="1"/>
</dbReference>
<dbReference type="AlphaFoldDB" id="A0A6P4E201"/>
<dbReference type="OrthoDB" id="10070774at2759"/>
<organism evidence="9">
    <name type="scientific">Drosophila rhopaloa</name>
    <name type="common">Fruit fly</name>
    <dbReference type="NCBI Taxonomy" id="1041015"/>
    <lineage>
        <taxon>Eukaryota</taxon>
        <taxon>Metazoa</taxon>
        <taxon>Ecdysozoa</taxon>
        <taxon>Arthropoda</taxon>
        <taxon>Hexapoda</taxon>
        <taxon>Insecta</taxon>
        <taxon>Pterygota</taxon>
        <taxon>Neoptera</taxon>
        <taxon>Endopterygota</taxon>
        <taxon>Diptera</taxon>
        <taxon>Brachycera</taxon>
        <taxon>Muscomorpha</taxon>
        <taxon>Ephydroidea</taxon>
        <taxon>Drosophilidae</taxon>
        <taxon>Drosophila</taxon>
        <taxon>Sophophora</taxon>
    </lineage>
</organism>
<dbReference type="InterPro" id="IPR032763">
    <property type="entry name" value="RIC3_N"/>
</dbReference>
<evidence type="ECO:0000256" key="2">
    <source>
        <dbReference type="ARBA" id="ARBA00008538"/>
    </source>
</evidence>
<dbReference type="RefSeq" id="XP_016970409.1">
    <property type="nucleotide sequence ID" value="XM_017114920.1"/>
</dbReference>
<feature type="transmembrane region" description="Helical" evidence="7">
    <location>
        <begin position="20"/>
        <end position="41"/>
    </location>
</feature>
<dbReference type="GO" id="GO:0045202">
    <property type="term" value="C:synapse"/>
    <property type="evidence" value="ECO:0007669"/>
    <property type="project" value="GOC"/>
</dbReference>
<reference evidence="9" key="1">
    <citation type="submission" date="2025-08" db="UniProtKB">
        <authorList>
            <consortium name="RefSeq"/>
        </authorList>
    </citation>
    <scope>IDENTIFICATION</scope>
</reference>
<evidence type="ECO:0000256" key="4">
    <source>
        <dbReference type="ARBA" id="ARBA00022824"/>
    </source>
</evidence>
<evidence type="ECO:0000259" key="8">
    <source>
        <dbReference type="Pfam" id="PF15361"/>
    </source>
</evidence>
<name>A0A6P4E201_DRORH</name>
<dbReference type="Pfam" id="PF15361">
    <property type="entry name" value="RIC3"/>
    <property type="match status" value="1"/>
</dbReference>
<feature type="domain" description="Resistance to inhibitors of cholinesterase protein 3 N-terminal" evidence="8">
    <location>
        <begin position="1"/>
        <end position="58"/>
    </location>
</feature>
<evidence type="ECO:0000256" key="1">
    <source>
        <dbReference type="ARBA" id="ARBA00004586"/>
    </source>
</evidence>
<gene>
    <name evidence="9" type="primary">LOC108038174</name>
</gene>
<keyword evidence="4" id="KW-0256">Endoplasmic reticulum</keyword>
<dbReference type="GO" id="GO:0007271">
    <property type="term" value="P:synaptic transmission, cholinergic"/>
    <property type="evidence" value="ECO:0007669"/>
    <property type="project" value="TreeGrafter"/>
</dbReference>
<comment type="similarity">
    <text evidence="2">Belongs to the ric-3 family.</text>
</comment>
<proteinExistence type="inferred from homology"/>
<evidence type="ECO:0000256" key="7">
    <source>
        <dbReference type="SAM" id="Phobius"/>
    </source>
</evidence>
<dbReference type="GO" id="GO:0043025">
    <property type="term" value="C:neuronal cell body"/>
    <property type="evidence" value="ECO:0007669"/>
    <property type="project" value="TreeGrafter"/>
</dbReference>
<dbReference type="GO" id="GO:0043005">
    <property type="term" value="C:neuron projection"/>
    <property type="evidence" value="ECO:0007669"/>
    <property type="project" value="TreeGrafter"/>
</dbReference>